<dbReference type="Gene3D" id="2.70.70.10">
    <property type="entry name" value="Glucose Permease (Domain IIA)"/>
    <property type="match status" value="1"/>
</dbReference>
<dbReference type="Proteomes" id="UP001231197">
    <property type="component" value="Unassembled WGS sequence"/>
</dbReference>
<reference evidence="5 6" key="1">
    <citation type="journal article" date="2023" name="Int. J. Syst. Evol. Microbiol.">
        <title>Winogradskyella bathintestinalis sp. nov., isolated from the intestine of the deep-sea loosejaw dragonfish, Malacosteus niger.</title>
        <authorList>
            <person name="Uniacke-Lowe S."/>
            <person name="Johnson C.N."/>
            <person name="Stanton C."/>
            <person name="Hill C."/>
            <person name="Ross P."/>
        </authorList>
    </citation>
    <scope>NUCLEOTIDE SEQUENCE [LARGE SCALE GENOMIC DNA]</scope>
    <source>
        <strain evidence="5 6">APC 3343</strain>
    </source>
</reference>
<gene>
    <name evidence="5" type="ORF">QMA06_02865</name>
</gene>
<feature type="chain" id="PRO_5045448618" evidence="2">
    <location>
        <begin position="21"/>
        <end position="472"/>
    </location>
</feature>
<evidence type="ECO:0000313" key="5">
    <source>
        <dbReference type="EMBL" id="MDN3491647.1"/>
    </source>
</evidence>
<protein>
    <submittedName>
        <fullName evidence="5">Peptidoglycan DD-metalloendopeptidase family protein</fullName>
    </submittedName>
</protein>
<dbReference type="InterPro" id="IPR050570">
    <property type="entry name" value="Cell_wall_metabolism_enzyme"/>
</dbReference>
<dbReference type="EMBL" id="JASDDK010000001">
    <property type="protein sequence ID" value="MDN3491647.1"/>
    <property type="molecule type" value="Genomic_DNA"/>
</dbReference>
<dbReference type="CDD" id="cd12797">
    <property type="entry name" value="M23_peptidase"/>
    <property type="match status" value="1"/>
</dbReference>
<sequence>MNSKITTCVFFLFFLSFSTAQSTRTPDGGGEVIFNSENRPCVTPEQRNKMINDVQTSIAKLRRENRLSFSHQRGGNHPFFIWPVQKANNITFNEIYTITAYVDHNTEFPNQLTDYTGGARTYDTNAGYNHEGTDIATWPFGWQMMDNDGVEIIAAAPGQIIINDDGAFDRSCDFNTTTPWNLIVIQHNDGSVAAYGHIKNGSTTTKNVGDMVVAGEYLGIVGSSGISTGPHLHFEVLTDETFTEIIDPYFGTSNSTVSESWWMTQRPYNSAGINAVLTHSAAPDVFPPCPTSETPNLRNDFNTDDDIYFTVFVRDQTLGDIINFEILRPDNTSLFDEFSATATTTAYTWYYLFGPYNGYFDMVGEWKWRATFGGETVTHTFNVTNTLSVDKIKSTETSIYPNPFSTIVNINSTTKINKVSIVDILGEKVLMINEKSDNGIKALDLPQLSNGLYFAILEGDYNYRKMIKLLKK</sequence>
<keyword evidence="1 2" id="KW-0732">Signal</keyword>
<dbReference type="RefSeq" id="WP_290205343.1">
    <property type="nucleotide sequence ID" value="NZ_JASDDK010000001.1"/>
</dbReference>
<dbReference type="Pfam" id="PF01551">
    <property type="entry name" value="Peptidase_M23"/>
    <property type="match status" value="1"/>
</dbReference>
<keyword evidence="6" id="KW-1185">Reference proteome</keyword>
<evidence type="ECO:0000313" key="6">
    <source>
        <dbReference type="Proteomes" id="UP001231197"/>
    </source>
</evidence>
<accession>A0ABT7ZRN8</accession>
<dbReference type="PANTHER" id="PTHR21666">
    <property type="entry name" value="PEPTIDASE-RELATED"/>
    <property type="match status" value="1"/>
</dbReference>
<evidence type="ECO:0000256" key="1">
    <source>
        <dbReference type="ARBA" id="ARBA00022729"/>
    </source>
</evidence>
<comment type="caution">
    <text evidence="5">The sequence shown here is derived from an EMBL/GenBank/DDBJ whole genome shotgun (WGS) entry which is preliminary data.</text>
</comment>
<dbReference type="SUPFAM" id="SSF51261">
    <property type="entry name" value="Duplicated hybrid motif"/>
    <property type="match status" value="1"/>
</dbReference>
<evidence type="ECO:0000259" key="4">
    <source>
        <dbReference type="Pfam" id="PF18962"/>
    </source>
</evidence>
<dbReference type="InterPro" id="IPR026444">
    <property type="entry name" value="Secre_tail"/>
</dbReference>
<dbReference type="InterPro" id="IPR011055">
    <property type="entry name" value="Dup_hybrid_motif"/>
</dbReference>
<dbReference type="InterPro" id="IPR016047">
    <property type="entry name" value="M23ase_b-sheet_dom"/>
</dbReference>
<feature type="domain" description="Secretion system C-terminal sorting" evidence="4">
    <location>
        <begin position="399"/>
        <end position="461"/>
    </location>
</feature>
<evidence type="ECO:0000256" key="2">
    <source>
        <dbReference type="SAM" id="SignalP"/>
    </source>
</evidence>
<dbReference type="PANTHER" id="PTHR21666:SF270">
    <property type="entry name" value="MUREIN HYDROLASE ACTIVATOR ENVC"/>
    <property type="match status" value="1"/>
</dbReference>
<organism evidence="5 6">
    <name type="scientific">Winogradskyella bathintestinalis</name>
    <dbReference type="NCBI Taxonomy" id="3035208"/>
    <lineage>
        <taxon>Bacteria</taxon>
        <taxon>Pseudomonadati</taxon>
        <taxon>Bacteroidota</taxon>
        <taxon>Flavobacteriia</taxon>
        <taxon>Flavobacteriales</taxon>
        <taxon>Flavobacteriaceae</taxon>
        <taxon>Winogradskyella</taxon>
    </lineage>
</organism>
<feature type="signal peptide" evidence="2">
    <location>
        <begin position="1"/>
        <end position="20"/>
    </location>
</feature>
<feature type="domain" description="M23ase beta-sheet core" evidence="3">
    <location>
        <begin position="143"/>
        <end position="240"/>
    </location>
</feature>
<proteinExistence type="predicted"/>
<dbReference type="NCBIfam" id="TIGR04183">
    <property type="entry name" value="Por_Secre_tail"/>
    <property type="match status" value="1"/>
</dbReference>
<dbReference type="Pfam" id="PF18962">
    <property type="entry name" value="Por_Secre_tail"/>
    <property type="match status" value="1"/>
</dbReference>
<evidence type="ECO:0000259" key="3">
    <source>
        <dbReference type="Pfam" id="PF01551"/>
    </source>
</evidence>
<name>A0ABT7ZRN8_9FLAO</name>